<name>A0A5C6W1F8_9BACI</name>
<protein>
    <submittedName>
        <fullName evidence="1">Uncharacterized protein</fullName>
    </submittedName>
</protein>
<reference evidence="1 2" key="1">
    <citation type="journal article" date="2005" name="Int. J. Syst. Evol. Microbiol.">
        <title>Bacillus litoralis sp. nov., isolated from a tidal flat of the Yellow Sea in Korea.</title>
        <authorList>
            <person name="Yoon J.H."/>
            <person name="Oh T.K."/>
        </authorList>
    </citation>
    <scope>NUCLEOTIDE SEQUENCE [LARGE SCALE GENOMIC DNA]</scope>
    <source>
        <strain evidence="1 2">SW-211</strain>
    </source>
</reference>
<accession>A0A5C6W1F8</accession>
<dbReference type="OrthoDB" id="2855529at2"/>
<organism evidence="1 2">
    <name type="scientific">Metabacillus litoralis</name>
    <dbReference type="NCBI Taxonomy" id="152268"/>
    <lineage>
        <taxon>Bacteria</taxon>
        <taxon>Bacillati</taxon>
        <taxon>Bacillota</taxon>
        <taxon>Bacilli</taxon>
        <taxon>Bacillales</taxon>
        <taxon>Bacillaceae</taxon>
        <taxon>Metabacillus</taxon>
    </lineage>
</organism>
<dbReference type="RefSeq" id="WP_146949783.1">
    <property type="nucleotide sequence ID" value="NZ_VOQF01000009.1"/>
</dbReference>
<dbReference type="Proteomes" id="UP000321363">
    <property type="component" value="Unassembled WGS sequence"/>
</dbReference>
<dbReference type="AlphaFoldDB" id="A0A5C6W1F8"/>
<proteinExistence type="predicted"/>
<comment type="caution">
    <text evidence="1">The sequence shown here is derived from an EMBL/GenBank/DDBJ whole genome shotgun (WGS) entry which is preliminary data.</text>
</comment>
<evidence type="ECO:0000313" key="1">
    <source>
        <dbReference type="EMBL" id="TXC89518.1"/>
    </source>
</evidence>
<keyword evidence="2" id="KW-1185">Reference proteome</keyword>
<sequence>MDISQLQYICTDLGINIVINNGEIKENKGYYENYHQLQKEGENWCYSVMNFEKRTGPEKEDIKKFNDQKEAVKYFFLKVLYQNYSSEIYPSNNPIKKFNRLEELIKYFKNIGISDEFYSFNVIETQKIYGEIEDEKIVVSYIDDKKQKKFTTLPLDSKDGIFEIYRLTYSLWLLKTLEEKYIEKGILLEEFNDEDIVRFIK</sequence>
<gene>
    <name evidence="1" type="ORF">FS935_16690</name>
</gene>
<dbReference type="EMBL" id="VOQF01000009">
    <property type="protein sequence ID" value="TXC89518.1"/>
    <property type="molecule type" value="Genomic_DNA"/>
</dbReference>
<evidence type="ECO:0000313" key="2">
    <source>
        <dbReference type="Proteomes" id="UP000321363"/>
    </source>
</evidence>